<sequence>FALSSISTSTVNRSTAATTIETSGGAVTIECN</sequence>
<proteinExistence type="predicted"/>
<keyword evidence="2" id="KW-1185">Reference proteome</keyword>
<accession>A0A392Q7V1</accession>
<evidence type="ECO:0000313" key="1">
    <source>
        <dbReference type="EMBL" id="MCI20473.1"/>
    </source>
</evidence>
<name>A0A392Q7V1_9FABA</name>
<dbReference type="AlphaFoldDB" id="A0A392Q7V1"/>
<dbReference type="Proteomes" id="UP000265520">
    <property type="component" value="Unassembled WGS sequence"/>
</dbReference>
<evidence type="ECO:0000313" key="2">
    <source>
        <dbReference type="Proteomes" id="UP000265520"/>
    </source>
</evidence>
<reference evidence="1 2" key="1">
    <citation type="journal article" date="2018" name="Front. Plant Sci.">
        <title>Red Clover (Trifolium pratense) and Zigzag Clover (T. medium) - A Picture of Genomic Similarities and Differences.</title>
        <authorList>
            <person name="Dluhosova J."/>
            <person name="Istvanek J."/>
            <person name="Nedelnik J."/>
            <person name="Repkova J."/>
        </authorList>
    </citation>
    <scope>NUCLEOTIDE SEQUENCE [LARGE SCALE GENOMIC DNA]</scope>
    <source>
        <strain evidence="2">cv. 10/8</strain>
        <tissue evidence="1">Leaf</tissue>
    </source>
</reference>
<dbReference type="EMBL" id="LXQA010120042">
    <property type="protein sequence ID" value="MCI20473.1"/>
    <property type="molecule type" value="Genomic_DNA"/>
</dbReference>
<comment type="caution">
    <text evidence="1">The sequence shown here is derived from an EMBL/GenBank/DDBJ whole genome shotgun (WGS) entry which is preliminary data.</text>
</comment>
<feature type="non-terminal residue" evidence="1">
    <location>
        <position position="1"/>
    </location>
</feature>
<organism evidence="1 2">
    <name type="scientific">Trifolium medium</name>
    <dbReference type="NCBI Taxonomy" id="97028"/>
    <lineage>
        <taxon>Eukaryota</taxon>
        <taxon>Viridiplantae</taxon>
        <taxon>Streptophyta</taxon>
        <taxon>Embryophyta</taxon>
        <taxon>Tracheophyta</taxon>
        <taxon>Spermatophyta</taxon>
        <taxon>Magnoliopsida</taxon>
        <taxon>eudicotyledons</taxon>
        <taxon>Gunneridae</taxon>
        <taxon>Pentapetalae</taxon>
        <taxon>rosids</taxon>
        <taxon>fabids</taxon>
        <taxon>Fabales</taxon>
        <taxon>Fabaceae</taxon>
        <taxon>Papilionoideae</taxon>
        <taxon>50 kb inversion clade</taxon>
        <taxon>NPAAA clade</taxon>
        <taxon>Hologalegina</taxon>
        <taxon>IRL clade</taxon>
        <taxon>Trifolieae</taxon>
        <taxon>Trifolium</taxon>
    </lineage>
</organism>
<protein>
    <submittedName>
        <fullName evidence="1">Uncharacterized protein</fullName>
    </submittedName>
</protein>